<evidence type="ECO:0000256" key="4">
    <source>
        <dbReference type="ARBA" id="ARBA00022618"/>
    </source>
</evidence>
<dbReference type="GeneID" id="72994389"/>
<evidence type="ECO:0000313" key="19">
    <source>
        <dbReference type="Proteomes" id="UP000077748"/>
    </source>
</evidence>
<keyword evidence="14 16" id="KW-0131">Cell cycle</keyword>
<dbReference type="PANTHER" id="PTHR30627">
    <property type="entry name" value="PEPTIDOGLYCAN D,D-TRANSPEPTIDASE"/>
    <property type="match status" value="1"/>
</dbReference>
<gene>
    <name evidence="16" type="primary">ftsI</name>
    <name evidence="18" type="ORF">A9C11_05860</name>
</gene>
<keyword evidence="13 16" id="KW-0717">Septation</keyword>
<keyword evidence="8 16" id="KW-0378">Hydrolase</keyword>
<comment type="subcellular location">
    <subcellularLocation>
        <location evidence="16">Cell inner membrane</location>
        <topology evidence="16">Single-pass membrane protein</topology>
    </subcellularLocation>
    <subcellularLocation>
        <location evidence="1">Membrane</location>
    </subcellularLocation>
</comment>
<comment type="similarity">
    <text evidence="16">Belongs to the transpeptidase family. FtsI subfamily.</text>
</comment>
<dbReference type="GO" id="GO:0008658">
    <property type="term" value="F:penicillin binding"/>
    <property type="evidence" value="ECO:0007669"/>
    <property type="project" value="InterPro"/>
</dbReference>
<dbReference type="SUPFAM" id="SSF56601">
    <property type="entry name" value="beta-lactamase/transpeptidase-like"/>
    <property type="match status" value="1"/>
</dbReference>
<dbReference type="EMBL" id="CP015878">
    <property type="protein sequence ID" value="ANI13537.1"/>
    <property type="molecule type" value="Genomic_DNA"/>
</dbReference>
<dbReference type="HAMAP" id="MF_02080">
    <property type="entry name" value="FtsI_transpept"/>
    <property type="match status" value="1"/>
</dbReference>
<dbReference type="InterPro" id="IPR005311">
    <property type="entry name" value="PBP_dimer"/>
</dbReference>
<proteinExistence type="inferred from homology"/>
<evidence type="ECO:0000256" key="5">
    <source>
        <dbReference type="ARBA" id="ARBA00022645"/>
    </source>
</evidence>
<dbReference type="RefSeq" id="WP_043272370.1">
    <property type="nucleotide sequence ID" value="NZ_CALEBV010000055.1"/>
</dbReference>
<evidence type="ECO:0000313" key="18">
    <source>
        <dbReference type="EMBL" id="ANI13537.1"/>
    </source>
</evidence>
<keyword evidence="2 16" id="KW-1003">Cell membrane</keyword>
<accession>A0A127MMY7</accession>
<dbReference type="Gene3D" id="1.10.150.770">
    <property type="match status" value="1"/>
</dbReference>
<dbReference type="GO" id="GO:0000917">
    <property type="term" value="P:division septum assembly"/>
    <property type="evidence" value="ECO:0007669"/>
    <property type="project" value="UniProtKB-KW"/>
</dbReference>
<dbReference type="Gene3D" id="3.40.710.10">
    <property type="entry name" value="DD-peptidase/beta-lactamase superfamily"/>
    <property type="match status" value="1"/>
</dbReference>
<evidence type="ECO:0000256" key="13">
    <source>
        <dbReference type="ARBA" id="ARBA00023210"/>
    </source>
</evidence>
<evidence type="ECO:0000256" key="11">
    <source>
        <dbReference type="ARBA" id="ARBA00022989"/>
    </source>
</evidence>
<dbReference type="EC" id="3.4.16.4" evidence="16"/>
<evidence type="ECO:0000256" key="3">
    <source>
        <dbReference type="ARBA" id="ARBA00022519"/>
    </source>
</evidence>
<dbReference type="Proteomes" id="UP000077748">
    <property type="component" value="Chromosome"/>
</dbReference>
<dbReference type="InterPro" id="IPR001460">
    <property type="entry name" value="PCN-bd_Tpept"/>
</dbReference>
<keyword evidence="3 16" id="KW-0997">Cell inner membrane</keyword>
<dbReference type="Gene3D" id="3.90.1310.10">
    <property type="entry name" value="Penicillin-binding protein 2a (Domain 2)"/>
    <property type="match status" value="1"/>
</dbReference>
<keyword evidence="9 16" id="KW-0133">Cell shape</keyword>
<keyword evidence="4 16" id="KW-0132">Cell division</keyword>
<evidence type="ECO:0000256" key="8">
    <source>
        <dbReference type="ARBA" id="ARBA00022801"/>
    </source>
</evidence>
<reference evidence="18 19" key="1">
    <citation type="submission" date="2016-05" db="EMBL/GenBank/DDBJ databases">
        <title>Genome Sequence of Pseudomonas citronellolis Strain SJTE-3, an Estrogens and Persistent Organic Pollutants degradation strain.</title>
        <authorList>
            <person name="Liang R."/>
        </authorList>
    </citation>
    <scope>NUCLEOTIDE SEQUENCE [LARGE SCALE GENOMIC DNA]</scope>
    <source>
        <strain evidence="18 19">SJTE-3</strain>
    </source>
</reference>
<sequence length="581" mass="63608">MKNLNGALYPWRFRVAVGLLLAMVSAIVWRIVDLHVIDHDFLQEQGDARSVRHISIPAHRGQITDRNGEPLAVSTPVATLWANPKELVLERDKWPILAHALGINRDALSARLEQMADKEFIYLVRGLTPEQGEAVMAEVKANRIPGVYSIEEFRRFYPAGDVTAQVVGFTDVDDRGREGVELSYDSWLAGVPGKRQVLKDRRGHLIRDLQVTRNAKAGKTLALSIDLRLQYLANRELRNAIVENGAKAGSLVILDVKTGEVLAMANQPTYNPNNRRDMQPEMMRNRAMIDVFEPGSTMKPFSMSAALETGRWKPSDTVEVYPGTLQIGRYTIRDVSRTEGPVLDLTGILIRSSNVGMSKVAFDIGGEAIYQLMQKVGLGQDTGLGFPGERVGNLPNYREWRKAETATLSYGYGLSVTAIQLAHAYAALANNGQTVPLTMVRADRLPTATQVIPEPVAKTMQGMLQQVVEAPNGVYRAQVPGYHVAGKSGTARKTQTGAKGYAENSYRSLFAGFGPMSNPRFVVVVVIDEPSKAGYFGGLVSAPVFSKVMSGTLRLMNIPPDNLQTTPQQQADAAPTKGGRG</sequence>
<keyword evidence="6 16" id="KW-0645">Protease</keyword>
<dbReference type="GO" id="GO:0008955">
    <property type="term" value="F:peptidoglycan glycosyltransferase activity"/>
    <property type="evidence" value="ECO:0007669"/>
    <property type="project" value="InterPro"/>
</dbReference>
<dbReference type="SUPFAM" id="SSF56519">
    <property type="entry name" value="Penicillin binding protein dimerisation domain"/>
    <property type="match status" value="1"/>
</dbReference>
<organism evidence="18 19">
    <name type="scientific">Pseudomonas citronellolis</name>
    <dbReference type="NCBI Taxonomy" id="53408"/>
    <lineage>
        <taxon>Bacteria</taxon>
        <taxon>Pseudomonadati</taxon>
        <taxon>Pseudomonadota</taxon>
        <taxon>Gammaproteobacteria</taxon>
        <taxon>Pseudomonadales</taxon>
        <taxon>Pseudomonadaceae</taxon>
        <taxon>Pseudomonas</taxon>
    </lineage>
</organism>
<evidence type="ECO:0000256" key="10">
    <source>
        <dbReference type="ARBA" id="ARBA00022984"/>
    </source>
</evidence>
<comment type="function">
    <text evidence="16">Catalyzes cross-linking of the peptidoglycan cell wall at the division septum.</text>
</comment>
<keyword evidence="15 16" id="KW-0961">Cell wall biogenesis/degradation</keyword>
<dbReference type="InterPro" id="IPR037532">
    <property type="entry name" value="FtsI_transpept"/>
</dbReference>
<dbReference type="Pfam" id="PF00905">
    <property type="entry name" value="Transpeptidase"/>
    <property type="match status" value="1"/>
</dbReference>
<dbReference type="GO" id="GO:0009252">
    <property type="term" value="P:peptidoglycan biosynthetic process"/>
    <property type="evidence" value="ECO:0007669"/>
    <property type="project" value="UniProtKB-UniRule"/>
</dbReference>
<evidence type="ECO:0000256" key="12">
    <source>
        <dbReference type="ARBA" id="ARBA00023136"/>
    </source>
</evidence>
<keyword evidence="5 16" id="KW-0121">Carboxypeptidase</keyword>
<dbReference type="PANTHER" id="PTHR30627:SF1">
    <property type="entry name" value="PEPTIDOGLYCAN D,D-TRANSPEPTIDASE FTSI"/>
    <property type="match status" value="1"/>
</dbReference>
<feature type="compositionally biased region" description="Low complexity" evidence="17">
    <location>
        <begin position="564"/>
        <end position="581"/>
    </location>
</feature>
<evidence type="ECO:0000256" key="14">
    <source>
        <dbReference type="ARBA" id="ARBA00023306"/>
    </source>
</evidence>
<dbReference type="GO" id="GO:0005886">
    <property type="term" value="C:plasma membrane"/>
    <property type="evidence" value="ECO:0007669"/>
    <property type="project" value="UniProtKB-SubCell"/>
</dbReference>
<protein>
    <recommendedName>
        <fullName evidence="16">Peptidoglycan D,D-transpeptidase FtsI</fullName>
        <ecNumber evidence="16">3.4.16.4</ecNumber>
    </recommendedName>
    <alternativeName>
        <fullName evidence="16">Penicillin-binding protein 3</fullName>
        <shortName evidence="16">PBP-3</shortName>
    </alternativeName>
</protein>
<keyword evidence="10 16" id="KW-0573">Peptidoglycan synthesis</keyword>
<evidence type="ECO:0000256" key="2">
    <source>
        <dbReference type="ARBA" id="ARBA00022475"/>
    </source>
</evidence>
<dbReference type="Pfam" id="PF03717">
    <property type="entry name" value="PBP_dimer"/>
    <property type="match status" value="1"/>
</dbReference>
<dbReference type="GO" id="GO:0006508">
    <property type="term" value="P:proteolysis"/>
    <property type="evidence" value="ECO:0007669"/>
    <property type="project" value="UniProtKB-KW"/>
</dbReference>
<evidence type="ECO:0000256" key="16">
    <source>
        <dbReference type="HAMAP-Rule" id="MF_02080"/>
    </source>
</evidence>
<dbReference type="AlphaFoldDB" id="A0A127MMY7"/>
<dbReference type="KEGG" id="pcq:PcP3B5_12150"/>
<evidence type="ECO:0000256" key="9">
    <source>
        <dbReference type="ARBA" id="ARBA00022960"/>
    </source>
</evidence>
<evidence type="ECO:0000256" key="17">
    <source>
        <dbReference type="SAM" id="MobiDB-lite"/>
    </source>
</evidence>
<evidence type="ECO:0000256" key="7">
    <source>
        <dbReference type="ARBA" id="ARBA00022692"/>
    </source>
</evidence>
<dbReference type="InterPro" id="IPR012338">
    <property type="entry name" value="Beta-lactam/transpept-like"/>
</dbReference>
<feature type="active site" description="Acyl-ester intermediate" evidence="16">
    <location>
        <position position="296"/>
    </location>
</feature>
<dbReference type="GO" id="GO:0008360">
    <property type="term" value="P:regulation of cell shape"/>
    <property type="evidence" value="ECO:0007669"/>
    <property type="project" value="UniProtKB-KW"/>
</dbReference>
<dbReference type="GO" id="GO:0043093">
    <property type="term" value="P:FtsZ-dependent cytokinesis"/>
    <property type="evidence" value="ECO:0007669"/>
    <property type="project" value="UniProtKB-UniRule"/>
</dbReference>
<evidence type="ECO:0000256" key="15">
    <source>
        <dbReference type="ARBA" id="ARBA00023316"/>
    </source>
</evidence>
<keyword evidence="7 16" id="KW-0812">Transmembrane</keyword>
<feature type="transmembrane region" description="Helical" evidence="16">
    <location>
        <begin position="12"/>
        <end position="32"/>
    </location>
</feature>
<name>A0A127MMY7_9PSED</name>
<comment type="catalytic activity">
    <reaction evidence="16">
        <text>Preferential cleavage: (Ac)2-L-Lys-D-Ala-|-D-Ala. Also transpeptidation of peptidyl-alanyl moieties that are N-acyl substituents of D-alanine.</text>
        <dbReference type="EC" id="3.4.16.4"/>
    </reaction>
</comment>
<keyword evidence="11 16" id="KW-1133">Transmembrane helix</keyword>
<dbReference type="Gene3D" id="3.30.450.330">
    <property type="match status" value="1"/>
</dbReference>
<comment type="pathway">
    <text evidence="16">Cell wall biogenesis; peptidoglycan biosynthesis.</text>
</comment>
<dbReference type="InterPro" id="IPR050515">
    <property type="entry name" value="Beta-lactam/transpept"/>
</dbReference>
<dbReference type="InterPro" id="IPR036138">
    <property type="entry name" value="PBP_dimer_sf"/>
</dbReference>
<feature type="region of interest" description="Disordered" evidence="17">
    <location>
        <begin position="558"/>
        <end position="581"/>
    </location>
</feature>
<dbReference type="GO" id="GO:0009002">
    <property type="term" value="F:serine-type D-Ala-D-Ala carboxypeptidase activity"/>
    <property type="evidence" value="ECO:0007669"/>
    <property type="project" value="UniProtKB-UniRule"/>
</dbReference>
<evidence type="ECO:0000256" key="1">
    <source>
        <dbReference type="ARBA" id="ARBA00004370"/>
    </source>
</evidence>
<dbReference type="GO" id="GO:0071555">
    <property type="term" value="P:cell wall organization"/>
    <property type="evidence" value="ECO:0007669"/>
    <property type="project" value="UniProtKB-KW"/>
</dbReference>
<dbReference type="UniPathway" id="UPA00219"/>
<evidence type="ECO:0000256" key="6">
    <source>
        <dbReference type="ARBA" id="ARBA00022670"/>
    </source>
</evidence>
<keyword evidence="12 16" id="KW-0472">Membrane</keyword>
<dbReference type="STRING" id="53408.A9C11_05860"/>